<evidence type="ECO:0000256" key="1">
    <source>
        <dbReference type="ARBA" id="ARBA00022801"/>
    </source>
</evidence>
<feature type="domain" description="BD-FAE-like" evidence="3">
    <location>
        <begin position="23"/>
        <end position="135"/>
    </location>
</feature>
<dbReference type="InterPro" id="IPR001375">
    <property type="entry name" value="Peptidase_S9_cat"/>
</dbReference>
<dbReference type="PANTHER" id="PTHR48081">
    <property type="entry name" value="AB HYDROLASE SUPERFAMILY PROTEIN C4A8.06C"/>
    <property type="match status" value="1"/>
</dbReference>
<sequence length="322" mass="35494">MASPDPFKVVYKAAQGSEIDATIFLPLSPQAQCPVLIDIHGGAFMLGASEMVNQDQIEDCLDRGWIVVVPNHRLCPQVDLLEGPMQDCRDLLHWIYDHGLERSIHQNTYPHTCDLDHVFAFGTSSGGHLALSLGFGVPRPVAGILDFYGPCSFDDPFWASSLPHVAAKLPQNLSPEFLNRVFAETPVPIRGGVSLEGQASQAGPNFDDPRQAFALTQIANGKVLDTIFPSREWQKVDPILNINSQFPPVSIVHGLADTMVPITLSRALLQELKKHNVHSQLLELPDEEHTFAARMEVGSSTWDLQRQGFDFLGSLTKTRDQA</sequence>
<evidence type="ECO:0000259" key="3">
    <source>
        <dbReference type="Pfam" id="PF20434"/>
    </source>
</evidence>
<dbReference type="Gene3D" id="3.40.50.1820">
    <property type="entry name" value="alpha/beta hydrolase"/>
    <property type="match status" value="1"/>
</dbReference>
<comment type="caution">
    <text evidence="4">The sequence shown here is derived from an EMBL/GenBank/DDBJ whole genome shotgun (WGS) entry which is preliminary data.</text>
</comment>
<dbReference type="GO" id="GO:0006508">
    <property type="term" value="P:proteolysis"/>
    <property type="evidence" value="ECO:0007669"/>
    <property type="project" value="InterPro"/>
</dbReference>
<dbReference type="EMBL" id="PXOG01000123">
    <property type="protein sequence ID" value="RGP75339.1"/>
    <property type="molecule type" value="Genomic_DNA"/>
</dbReference>
<feature type="domain" description="Peptidase S9 prolyl oligopeptidase catalytic" evidence="2">
    <location>
        <begin position="232"/>
        <end position="292"/>
    </location>
</feature>
<protein>
    <submittedName>
        <fullName evidence="4">Alpha beta hydrolase</fullName>
    </submittedName>
</protein>
<dbReference type="AlphaFoldDB" id="A0A395STA6"/>
<dbReference type="STRING" id="694270.A0A395STA6"/>
<dbReference type="Pfam" id="PF00326">
    <property type="entry name" value="Peptidase_S9"/>
    <property type="match status" value="1"/>
</dbReference>
<dbReference type="InterPro" id="IPR029058">
    <property type="entry name" value="AB_hydrolase_fold"/>
</dbReference>
<dbReference type="Pfam" id="PF20434">
    <property type="entry name" value="BD-FAE"/>
    <property type="match status" value="1"/>
</dbReference>
<organism evidence="4 5">
    <name type="scientific">Fusarium longipes</name>
    <dbReference type="NCBI Taxonomy" id="694270"/>
    <lineage>
        <taxon>Eukaryota</taxon>
        <taxon>Fungi</taxon>
        <taxon>Dikarya</taxon>
        <taxon>Ascomycota</taxon>
        <taxon>Pezizomycotina</taxon>
        <taxon>Sordariomycetes</taxon>
        <taxon>Hypocreomycetidae</taxon>
        <taxon>Hypocreales</taxon>
        <taxon>Nectriaceae</taxon>
        <taxon>Fusarium</taxon>
    </lineage>
</organism>
<proteinExistence type="predicted"/>
<dbReference type="Proteomes" id="UP000266234">
    <property type="component" value="Unassembled WGS sequence"/>
</dbReference>
<gene>
    <name evidence="4" type="ORF">FLONG3_5729</name>
</gene>
<evidence type="ECO:0000313" key="5">
    <source>
        <dbReference type="Proteomes" id="UP000266234"/>
    </source>
</evidence>
<dbReference type="GO" id="GO:0008236">
    <property type="term" value="F:serine-type peptidase activity"/>
    <property type="evidence" value="ECO:0007669"/>
    <property type="project" value="InterPro"/>
</dbReference>
<name>A0A395STA6_9HYPO</name>
<dbReference type="PANTHER" id="PTHR48081:SF3">
    <property type="entry name" value="ALPHA_BETA HYDROLASE FOLD-3 DOMAIN-CONTAINING PROTEIN"/>
    <property type="match status" value="1"/>
</dbReference>
<dbReference type="InterPro" id="IPR050300">
    <property type="entry name" value="GDXG_lipolytic_enzyme"/>
</dbReference>
<dbReference type="OrthoDB" id="19653at2759"/>
<keyword evidence="5" id="KW-1185">Reference proteome</keyword>
<dbReference type="InterPro" id="IPR049492">
    <property type="entry name" value="BD-FAE-like_dom"/>
</dbReference>
<dbReference type="SUPFAM" id="SSF53474">
    <property type="entry name" value="alpha/beta-Hydrolases"/>
    <property type="match status" value="1"/>
</dbReference>
<evidence type="ECO:0000259" key="2">
    <source>
        <dbReference type="Pfam" id="PF00326"/>
    </source>
</evidence>
<accession>A0A395STA6</accession>
<keyword evidence="1 4" id="KW-0378">Hydrolase</keyword>
<evidence type="ECO:0000313" key="4">
    <source>
        <dbReference type="EMBL" id="RGP75339.1"/>
    </source>
</evidence>
<reference evidence="4 5" key="1">
    <citation type="journal article" date="2018" name="PLoS Pathog.">
        <title>Evolution of structural diversity of trichothecenes, a family of toxins produced by plant pathogenic and entomopathogenic fungi.</title>
        <authorList>
            <person name="Proctor R.H."/>
            <person name="McCormick S.P."/>
            <person name="Kim H.S."/>
            <person name="Cardoza R.E."/>
            <person name="Stanley A.M."/>
            <person name="Lindo L."/>
            <person name="Kelly A."/>
            <person name="Brown D.W."/>
            <person name="Lee T."/>
            <person name="Vaughan M.M."/>
            <person name="Alexander N.J."/>
            <person name="Busman M."/>
            <person name="Gutierrez S."/>
        </authorList>
    </citation>
    <scope>NUCLEOTIDE SEQUENCE [LARGE SCALE GENOMIC DNA]</scope>
    <source>
        <strain evidence="4 5">NRRL 20695</strain>
    </source>
</reference>